<dbReference type="PANTHER" id="PTHR42901:SF1">
    <property type="entry name" value="ALCOHOL DEHYDROGENASE"/>
    <property type="match status" value="1"/>
</dbReference>
<keyword evidence="3" id="KW-0560">Oxidoreductase</keyword>
<dbReference type="GO" id="GO:0016616">
    <property type="term" value="F:oxidoreductase activity, acting on the CH-OH group of donors, NAD or NADP as acceptor"/>
    <property type="evidence" value="ECO:0007669"/>
    <property type="project" value="UniProtKB-ARBA"/>
</dbReference>
<dbReference type="STRING" id="133383.A0A1R0H3Z7"/>
<reference evidence="5 6" key="1">
    <citation type="journal article" date="2016" name="Mol. Biol. Evol.">
        <title>Genome-Wide Survey of Gut Fungi (Harpellales) Reveals the First Horizontally Transferred Ubiquitin Gene from a Mosquito Host.</title>
        <authorList>
            <person name="Wang Y."/>
            <person name="White M.M."/>
            <person name="Kvist S."/>
            <person name="Moncalvo J.M."/>
        </authorList>
    </citation>
    <scope>NUCLEOTIDE SEQUENCE [LARGE SCALE GENOMIC DNA]</scope>
    <source>
        <strain evidence="5 6">ALG-7-W6</strain>
    </source>
</reference>
<dbReference type="InterPro" id="IPR020904">
    <property type="entry name" value="Sc_DH/Rdtase_CS"/>
</dbReference>
<dbReference type="InterPro" id="IPR036291">
    <property type="entry name" value="NAD(P)-bd_dom_sf"/>
</dbReference>
<gene>
    <name evidence="5" type="ORF">AYI68_g1975</name>
</gene>
<dbReference type="PRINTS" id="PR00081">
    <property type="entry name" value="GDHRDH"/>
</dbReference>
<dbReference type="PROSITE" id="PS00061">
    <property type="entry name" value="ADH_SHORT"/>
    <property type="match status" value="1"/>
</dbReference>
<dbReference type="Gene3D" id="3.40.50.720">
    <property type="entry name" value="NAD(P)-binding Rossmann-like Domain"/>
    <property type="match status" value="1"/>
</dbReference>
<evidence type="ECO:0000256" key="4">
    <source>
        <dbReference type="RuleBase" id="RU000363"/>
    </source>
</evidence>
<dbReference type="PANTHER" id="PTHR42901">
    <property type="entry name" value="ALCOHOL DEHYDROGENASE"/>
    <property type="match status" value="1"/>
</dbReference>
<dbReference type="FunFam" id="3.40.50.720:FF:000047">
    <property type="entry name" value="NADP-dependent L-serine/L-allo-threonine dehydrogenase"/>
    <property type="match status" value="1"/>
</dbReference>
<comment type="similarity">
    <text evidence="1 4">Belongs to the short-chain dehydrogenases/reductases (SDR) family.</text>
</comment>
<proteinExistence type="inferred from homology"/>
<evidence type="ECO:0000256" key="1">
    <source>
        <dbReference type="ARBA" id="ARBA00006484"/>
    </source>
</evidence>
<organism evidence="5 6">
    <name type="scientific">Smittium mucronatum</name>
    <dbReference type="NCBI Taxonomy" id="133383"/>
    <lineage>
        <taxon>Eukaryota</taxon>
        <taxon>Fungi</taxon>
        <taxon>Fungi incertae sedis</taxon>
        <taxon>Zoopagomycota</taxon>
        <taxon>Kickxellomycotina</taxon>
        <taxon>Harpellomycetes</taxon>
        <taxon>Harpellales</taxon>
        <taxon>Legeriomycetaceae</taxon>
        <taxon>Smittium</taxon>
    </lineage>
</organism>
<name>A0A1R0H3Z7_9FUNG</name>
<accession>A0A1R0H3Z7</accession>
<dbReference type="SUPFAM" id="SSF51735">
    <property type="entry name" value="NAD(P)-binding Rossmann-fold domains"/>
    <property type="match status" value="1"/>
</dbReference>
<evidence type="ECO:0000256" key="3">
    <source>
        <dbReference type="ARBA" id="ARBA00023002"/>
    </source>
</evidence>
<protein>
    <submittedName>
        <fullName evidence="5">Putative oxidoreductase</fullName>
    </submittedName>
</protein>
<sequence>MFERLQGKTALITGASAGIGEATATLFAKHGANLILTARRENLLQKLSEAIREDYPTIQIHIMKLDVGDLESVKKAFENLPEWARSVDILVNNAGLSVEAVPLVDISENAIDTMLNTNVKGVIFLSQQVLPGMIERDSGHIINIGSIVGQMAAPGSSIYSATKFAVHAITDALRIETNATKIRVSEVCPGIVESEFNIVKFNNDHQKAKNFYKGFEPLASEDIAEVIAFTASTHPRCVISNVTAMPVNQANVLVIHKE</sequence>
<dbReference type="Pfam" id="PF00106">
    <property type="entry name" value="adh_short"/>
    <property type="match status" value="1"/>
</dbReference>
<keyword evidence="6" id="KW-1185">Reference proteome</keyword>
<evidence type="ECO:0000256" key="2">
    <source>
        <dbReference type="ARBA" id="ARBA00022857"/>
    </source>
</evidence>
<keyword evidence="2" id="KW-0521">NADP</keyword>
<dbReference type="AlphaFoldDB" id="A0A1R0H3Z7"/>
<dbReference type="EMBL" id="LSSL01000715">
    <property type="protein sequence ID" value="OLY83870.1"/>
    <property type="molecule type" value="Genomic_DNA"/>
</dbReference>
<dbReference type="Proteomes" id="UP000187455">
    <property type="component" value="Unassembled WGS sequence"/>
</dbReference>
<comment type="caution">
    <text evidence="5">The sequence shown here is derived from an EMBL/GenBank/DDBJ whole genome shotgun (WGS) entry which is preliminary data.</text>
</comment>
<dbReference type="OrthoDB" id="6251714at2759"/>
<dbReference type="PRINTS" id="PR00080">
    <property type="entry name" value="SDRFAMILY"/>
</dbReference>
<evidence type="ECO:0000313" key="5">
    <source>
        <dbReference type="EMBL" id="OLY83870.1"/>
    </source>
</evidence>
<evidence type="ECO:0000313" key="6">
    <source>
        <dbReference type="Proteomes" id="UP000187455"/>
    </source>
</evidence>
<dbReference type="InterPro" id="IPR002347">
    <property type="entry name" value="SDR_fam"/>
</dbReference>